<dbReference type="Pfam" id="PF02656">
    <property type="entry name" value="DUF202"/>
    <property type="match status" value="1"/>
</dbReference>
<dbReference type="InterPro" id="IPR003807">
    <property type="entry name" value="DUF202"/>
</dbReference>
<evidence type="ECO:0000259" key="7">
    <source>
        <dbReference type="Pfam" id="PF02656"/>
    </source>
</evidence>
<evidence type="ECO:0000256" key="2">
    <source>
        <dbReference type="ARBA" id="ARBA00022692"/>
    </source>
</evidence>
<dbReference type="PANTHER" id="PTHR46140:SF1">
    <property type="entry name" value="VACUOLAR TRANSPORTER CHAPERONE COMPLEX SUBUNIT 4-RELATED"/>
    <property type="match status" value="1"/>
</dbReference>
<dbReference type="AlphaFoldDB" id="A0A6B2KX62"/>
<proteinExistence type="predicted"/>
<evidence type="ECO:0000313" key="9">
    <source>
        <dbReference type="EMBL" id="NDV29343.1"/>
    </source>
</evidence>
<feature type="domain" description="VTC" evidence="8">
    <location>
        <begin position="176"/>
        <end position="431"/>
    </location>
</feature>
<evidence type="ECO:0000256" key="3">
    <source>
        <dbReference type="ARBA" id="ARBA00022989"/>
    </source>
</evidence>
<dbReference type="PANTHER" id="PTHR46140">
    <property type="entry name" value="VACUOLAR TRANSPORTER CHAPERONE 1-RELATED"/>
    <property type="match status" value="1"/>
</dbReference>
<dbReference type="InterPro" id="IPR018966">
    <property type="entry name" value="VTC_domain"/>
</dbReference>
<keyword evidence="2 6" id="KW-0812">Transmembrane</keyword>
<feature type="region of interest" description="Disordered" evidence="5">
    <location>
        <begin position="542"/>
        <end position="573"/>
    </location>
</feature>
<accession>A0A6B2KX62</accession>
<reference evidence="9" key="1">
    <citation type="journal article" date="2020" name="J. Eukaryot. Microbiol.">
        <title>De novo Sequencing, Assembly and Annotation of the Transcriptome for the Free-Living Testate Amoeba Arcella intermedia.</title>
        <authorList>
            <person name="Ribeiro G.M."/>
            <person name="Porfirio-Sousa A.L."/>
            <person name="Maurer-Alcala X.X."/>
            <person name="Katz L.A."/>
            <person name="Lahr D.J.G."/>
        </authorList>
    </citation>
    <scope>NUCLEOTIDE SEQUENCE</scope>
</reference>
<evidence type="ECO:0000256" key="4">
    <source>
        <dbReference type="ARBA" id="ARBA00023136"/>
    </source>
</evidence>
<organism evidence="9">
    <name type="scientific">Arcella intermedia</name>
    <dbReference type="NCBI Taxonomy" id="1963864"/>
    <lineage>
        <taxon>Eukaryota</taxon>
        <taxon>Amoebozoa</taxon>
        <taxon>Tubulinea</taxon>
        <taxon>Elardia</taxon>
        <taxon>Arcellinida</taxon>
        <taxon>Sphaerothecina</taxon>
        <taxon>Arcellidae</taxon>
        <taxon>Arcella</taxon>
    </lineage>
</organism>
<evidence type="ECO:0000256" key="1">
    <source>
        <dbReference type="ARBA" id="ARBA00004127"/>
    </source>
</evidence>
<name>A0A6B2KX62_9EUKA</name>
<comment type="subcellular location">
    <subcellularLocation>
        <location evidence="1">Endomembrane system</location>
        <topology evidence="1">Multi-pass membrane protein</topology>
    </subcellularLocation>
</comment>
<keyword evidence="3 6" id="KW-1133">Transmembrane helix</keyword>
<evidence type="ECO:0000259" key="8">
    <source>
        <dbReference type="Pfam" id="PF09359"/>
    </source>
</evidence>
<sequence length="947" mass="108289">MKYKIHFEKIQTLRDKLLLIKTEKSNESKMKDLEAEFLEGLNAIIQEVNTFCYDTVREVIECFSFINRKLNVGEKIASNLQSLLSDEVATASLEIVRLDQFVQSIENILLELVRTNDSLLGVSSSPWFSARMQSEGFTNINFSGLILGLSEVYQNIREGLKKPDPTIKEAQEYKTKTAKFWVRKADMVKVKAIIVKHIPAIKWANDADVPIEDKTDSRKYTSVYMDNDKFTFYKQIFEEENGATQFRVEWYDEDSDFSYLEEKVFRDWNTNSTTDMRFQIKDKYIGPFLRGEWSYEALGQKLLKKGEINEEQYEETNKIASGMQKILVANEMKGVLRSEYQRCVYHDQNMGLRMVIDDDLLLFRERTEKGRWTKVANITSPKDQTQFPFAILQIKYVDKFPDWLEDFQRSSVLIRIEGHFSKFLYGIAKFYPDQLRANKLTIPPWFKSFEKSHRELKKRYGAWFFDKEKSAPVDPGEISKSKKKKKKKPSYSSSDEDELRSHGLVALDMEDDDDDEVASSAGLSRHKSLIQDDDDDVPLIGARKSKASKSSNSSADVSIRRLPQPPPTKPTEIKPVRVPIKVEPKTFFANERTLLQWLNSVVVLSTVALALIGLGDNSARLSGLIILPIALCFALYALVMYHIRRTSIREHKPSPAYDDKIGPYVLVFVFILATIVSVVVPALQYTPVVEVKTNNTYPFYPANLPFTPQSLKITAPLPFQKFENRSEAFGTFQSYLKALPHSYLFSFDEYSSIEQWDKVTARTIPSLSSCFVLTKEQTGALSFSILPNMPNFKTLPFPKVQPGYYGKSNFALEMTCKDTQLSYTTVVDNAPLPDTVESLETYFTNIPEVLSVNTSTSFEADPRYSYPSVYRWRASALLDNYVTGISLSVFYKTPSPGPLGSFQNEPTVEFELLFSAGGPFPVPAGTELLSRIIHDYWESTPVSCRRN</sequence>
<feature type="transmembrane region" description="Helical" evidence="6">
    <location>
        <begin position="594"/>
        <end position="615"/>
    </location>
</feature>
<keyword evidence="4 6" id="KW-0472">Membrane</keyword>
<dbReference type="Pfam" id="PF09359">
    <property type="entry name" value="VTC"/>
    <property type="match status" value="1"/>
</dbReference>
<dbReference type="Gene3D" id="3.20.100.30">
    <property type="entry name" value="VTC, catalytic tunnel domain"/>
    <property type="match status" value="1"/>
</dbReference>
<evidence type="ECO:0000256" key="6">
    <source>
        <dbReference type="SAM" id="Phobius"/>
    </source>
</evidence>
<dbReference type="EMBL" id="GIBP01000374">
    <property type="protein sequence ID" value="NDV29343.1"/>
    <property type="molecule type" value="Transcribed_RNA"/>
</dbReference>
<evidence type="ECO:0000256" key="5">
    <source>
        <dbReference type="SAM" id="MobiDB-lite"/>
    </source>
</evidence>
<dbReference type="GO" id="GO:0006799">
    <property type="term" value="P:polyphosphate biosynthetic process"/>
    <property type="evidence" value="ECO:0007669"/>
    <property type="project" value="UniProtKB-ARBA"/>
</dbReference>
<feature type="region of interest" description="Disordered" evidence="5">
    <location>
        <begin position="472"/>
        <end position="499"/>
    </location>
</feature>
<feature type="domain" description="DUF202" evidence="7">
    <location>
        <begin position="585"/>
        <end position="645"/>
    </location>
</feature>
<protein>
    <recommendedName>
        <fullName evidence="10">SPX domain-containing protein</fullName>
    </recommendedName>
</protein>
<dbReference type="InterPro" id="IPR042267">
    <property type="entry name" value="VTC_sf"/>
</dbReference>
<evidence type="ECO:0008006" key="10">
    <source>
        <dbReference type="Google" id="ProtNLM"/>
    </source>
</evidence>
<dbReference type="InterPro" id="IPR051572">
    <property type="entry name" value="VTC_Complex_Subunit"/>
</dbReference>
<dbReference type="GO" id="GO:0012505">
    <property type="term" value="C:endomembrane system"/>
    <property type="evidence" value="ECO:0007669"/>
    <property type="project" value="UniProtKB-SubCell"/>
</dbReference>
<feature type="transmembrane region" description="Helical" evidence="6">
    <location>
        <begin position="664"/>
        <end position="683"/>
    </location>
</feature>
<feature type="transmembrane region" description="Helical" evidence="6">
    <location>
        <begin position="621"/>
        <end position="643"/>
    </location>
</feature>